<dbReference type="Proteomes" id="UP000249229">
    <property type="component" value="Unassembled WGS sequence"/>
</dbReference>
<dbReference type="InterPro" id="IPR019027">
    <property type="entry name" value="Pilus_biogenesis_CpaD-related"/>
</dbReference>
<evidence type="ECO:0000313" key="4">
    <source>
        <dbReference type="Proteomes" id="UP000249229"/>
    </source>
</evidence>
<dbReference type="AlphaFoldDB" id="A0A2W5P2L8"/>
<evidence type="ECO:0000313" key="3">
    <source>
        <dbReference type="EMBL" id="PZQ58798.1"/>
    </source>
</evidence>
<proteinExistence type="predicted"/>
<keyword evidence="2" id="KW-0732">Signal</keyword>
<sequence length="211" mass="20951">MTMRPLLLATLALCAPLAACAGDNRGIETAHQPVVSRNDYALDLLAGPDGLAGGEAQRLRGWLDTLALGYGDTVAVDDPAGLVGARADVTAVVGSYGLSIADAAPTDAAALQPGTVRVLVRRTTAAVPSCAVPRARTALVNFDAHMSSDFGCAVNGNLAAMVADPADLVRGKADDGSGTAATGSKAIGAWRKAAPTGGGGTAVKAESTGGR</sequence>
<protein>
    <submittedName>
        <fullName evidence="3">Pilus assembly protein CpaD</fullName>
    </submittedName>
</protein>
<feature type="region of interest" description="Disordered" evidence="1">
    <location>
        <begin position="191"/>
        <end position="211"/>
    </location>
</feature>
<comment type="caution">
    <text evidence="3">The sequence shown here is derived from an EMBL/GenBank/DDBJ whole genome shotgun (WGS) entry which is preliminary data.</text>
</comment>
<evidence type="ECO:0000256" key="1">
    <source>
        <dbReference type="SAM" id="MobiDB-lite"/>
    </source>
</evidence>
<reference evidence="3 4" key="1">
    <citation type="submission" date="2017-08" db="EMBL/GenBank/DDBJ databases">
        <title>Infants hospitalized years apart are colonized by the same room-sourced microbial strains.</title>
        <authorList>
            <person name="Brooks B."/>
            <person name="Olm M.R."/>
            <person name="Firek B.A."/>
            <person name="Baker R."/>
            <person name="Thomas B.C."/>
            <person name="Morowitz M.J."/>
            <person name="Banfield J.F."/>
        </authorList>
    </citation>
    <scope>NUCLEOTIDE SEQUENCE [LARGE SCALE GENOMIC DNA]</scope>
    <source>
        <strain evidence="3">S2_005_001_R1_22</strain>
    </source>
</reference>
<organism evidence="3 4">
    <name type="scientific">Sphingomonas taxi</name>
    <dbReference type="NCBI Taxonomy" id="1549858"/>
    <lineage>
        <taxon>Bacteria</taxon>
        <taxon>Pseudomonadati</taxon>
        <taxon>Pseudomonadota</taxon>
        <taxon>Alphaproteobacteria</taxon>
        <taxon>Sphingomonadales</taxon>
        <taxon>Sphingomonadaceae</taxon>
        <taxon>Sphingomonas</taxon>
    </lineage>
</organism>
<feature type="chain" id="PRO_5016066496" evidence="2">
    <location>
        <begin position="22"/>
        <end position="211"/>
    </location>
</feature>
<evidence type="ECO:0000256" key="2">
    <source>
        <dbReference type="SAM" id="SignalP"/>
    </source>
</evidence>
<gene>
    <name evidence="3" type="ORF">DI544_13275</name>
</gene>
<name>A0A2W5P2L8_9SPHN</name>
<feature type="signal peptide" evidence="2">
    <location>
        <begin position="1"/>
        <end position="21"/>
    </location>
</feature>
<accession>A0A2W5P2L8</accession>
<dbReference type="EMBL" id="QFQI01000013">
    <property type="protein sequence ID" value="PZQ58798.1"/>
    <property type="molecule type" value="Genomic_DNA"/>
</dbReference>
<dbReference type="Pfam" id="PF09476">
    <property type="entry name" value="Pilus_CpaD"/>
    <property type="match status" value="1"/>
</dbReference>